<reference evidence="1" key="2">
    <citation type="submission" date="2015-11" db="EMBL/GenBank/DDBJ databases">
        <authorList>
            <person name="Zhang Y."/>
            <person name="Guo Z."/>
        </authorList>
    </citation>
    <scope>NUCLEOTIDE SEQUENCE</scope>
</reference>
<name>A0A068Y3V2_ECHMU</name>
<evidence type="ECO:0000313" key="1">
    <source>
        <dbReference type="EMBL" id="CDS36855.1"/>
    </source>
</evidence>
<organism evidence="1 2">
    <name type="scientific">Echinococcus multilocularis</name>
    <name type="common">Fox tapeworm</name>
    <dbReference type="NCBI Taxonomy" id="6211"/>
    <lineage>
        <taxon>Eukaryota</taxon>
        <taxon>Metazoa</taxon>
        <taxon>Spiralia</taxon>
        <taxon>Lophotrochozoa</taxon>
        <taxon>Platyhelminthes</taxon>
        <taxon>Cestoda</taxon>
        <taxon>Eucestoda</taxon>
        <taxon>Cyclophyllidea</taxon>
        <taxon>Taeniidae</taxon>
        <taxon>Echinococcus</taxon>
    </lineage>
</organism>
<evidence type="ECO:0000313" key="2">
    <source>
        <dbReference type="Proteomes" id="UP000017246"/>
    </source>
</evidence>
<gene>
    <name evidence="1" type="ORF">EmuJ_000407600</name>
</gene>
<proteinExistence type="predicted"/>
<dbReference type="Proteomes" id="UP000017246">
    <property type="component" value="Unassembled WGS sequence"/>
</dbReference>
<accession>A0A068Y3V2</accession>
<reference evidence="1" key="1">
    <citation type="journal article" date="2013" name="Nature">
        <title>The genomes of four tapeworm species reveal adaptations to parasitism.</title>
        <authorList>
            <person name="Tsai I.J."/>
            <person name="Zarowiecki M."/>
            <person name="Holroyd N."/>
            <person name="Garciarrubio A."/>
            <person name="Sanchez-Flores A."/>
            <person name="Brooks K.L."/>
            <person name="Tracey A."/>
            <person name="Bobes R.J."/>
            <person name="Fragoso G."/>
            <person name="Sciutto E."/>
            <person name="Aslett M."/>
            <person name="Beasley H."/>
            <person name="Bennett H.M."/>
            <person name="Cai J."/>
            <person name="Camicia F."/>
            <person name="Clark R."/>
            <person name="Cucher M."/>
            <person name="De Silva N."/>
            <person name="Day T.A."/>
            <person name="Deplazes P."/>
            <person name="Estrada K."/>
            <person name="Fernandez C."/>
            <person name="Holland P.W."/>
            <person name="Hou J."/>
            <person name="Hu S."/>
            <person name="Huckvale T."/>
            <person name="Hung S.S."/>
            <person name="Kamenetzky L."/>
            <person name="Keane J.A."/>
            <person name="Kiss F."/>
            <person name="Koziol U."/>
            <person name="Lambert O."/>
            <person name="Liu K."/>
            <person name="Luo X."/>
            <person name="Luo Y."/>
            <person name="Macchiaroli N."/>
            <person name="Nichol S."/>
            <person name="Paps J."/>
            <person name="Parkinson J."/>
            <person name="Pouchkina-Stantcheva N."/>
            <person name="Riddiford N."/>
            <person name="Rosenzvit M."/>
            <person name="Salinas G."/>
            <person name="Wasmuth J.D."/>
            <person name="Zamanian M."/>
            <person name="Zheng Y."/>
            <person name="Cai X."/>
            <person name="Soberon X."/>
            <person name="Olson P.D."/>
            <person name="Laclette J.P."/>
            <person name="Brehm K."/>
            <person name="Berriman M."/>
            <person name="Garciarrubio A."/>
            <person name="Bobes R.J."/>
            <person name="Fragoso G."/>
            <person name="Sanchez-Flores A."/>
            <person name="Estrada K."/>
            <person name="Cevallos M.A."/>
            <person name="Morett E."/>
            <person name="Gonzalez V."/>
            <person name="Portillo T."/>
            <person name="Ochoa-Leyva A."/>
            <person name="Jose M.V."/>
            <person name="Sciutto E."/>
            <person name="Landa A."/>
            <person name="Jimenez L."/>
            <person name="Valdes V."/>
            <person name="Carrero J.C."/>
            <person name="Larralde C."/>
            <person name="Morales-Montor J."/>
            <person name="Limon-Lason J."/>
            <person name="Soberon X."/>
            <person name="Laclette J.P."/>
        </authorList>
    </citation>
    <scope>NUCLEOTIDE SEQUENCE [LARGE SCALE GENOMIC DNA]</scope>
</reference>
<dbReference type="AlphaFoldDB" id="A0A068Y3V2"/>
<keyword evidence="2" id="KW-1185">Reference proteome</keyword>
<dbReference type="EMBL" id="LN901656">
    <property type="protein sequence ID" value="CDS36855.1"/>
    <property type="molecule type" value="Genomic_DNA"/>
</dbReference>
<protein>
    <submittedName>
        <fullName evidence="1">Expressed protein</fullName>
    </submittedName>
</protein>
<sequence length="77" mass="9235">MRIVDRIKEKFSFGMVLKARHCSTVAMTLSSEQMRFYNNQFYHHQHQQLHQLQSWVGIFHPQRSRVQPDAFHYLSSG</sequence>